<accession>A0AAD6WXR6</accession>
<dbReference type="EMBL" id="JARJCM010000126">
    <property type="protein sequence ID" value="KAJ7027261.1"/>
    <property type="molecule type" value="Genomic_DNA"/>
</dbReference>
<dbReference type="AlphaFoldDB" id="A0AAD6WXR6"/>
<evidence type="ECO:0000313" key="4">
    <source>
        <dbReference type="Proteomes" id="UP001218188"/>
    </source>
</evidence>
<evidence type="ECO:0000256" key="2">
    <source>
        <dbReference type="SAM" id="Phobius"/>
    </source>
</evidence>
<feature type="region of interest" description="Disordered" evidence="1">
    <location>
        <begin position="171"/>
        <end position="194"/>
    </location>
</feature>
<keyword evidence="4" id="KW-1185">Reference proteome</keyword>
<comment type="caution">
    <text evidence="3">The sequence shown here is derived from an EMBL/GenBank/DDBJ whole genome shotgun (WGS) entry which is preliminary data.</text>
</comment>
<gene>
    <name evidence="3" type="ORF">C8F04DRAFT_1267168</name>
</gene>
<dbReference type="Proteomes" id="UP001218188">
    <property type="component" value="Unassembled WGS sequence"/>
</dbReference>
<reference evidence="3" key="1">
    <citation type="submission" date="2023-03" db="EMBL/GenBank/DDBJ databases">
        <title>Massive genome expansion in bonnet fungi (Mycena s.s.) driven by repeated elements and novel gene families across ecological guilds.</title>
        <authorList>
            <consortium name="Lawrence Berkeley National Laboratory"/>
            <person name="Harder C.B."/>
            <person name="Miyauchi S."/>
            <person name="Viragh M."/>
            <person name="Kuo A."/>
            <person name="Thoen E."/>
            <person name="Andreopoulos B."/>
            <person name="Lu D."/>
            <person name="Skrede I."/>
            <person name="Drula E."/>
            <person name="Henrissat B."/>
            <person name="Morin E."/>
            <person name="Kohler A."/>
            <person name="Barry K."/>
            <person name="LaButti K."/>
            <person name="Morin E."/>
            <person name="Salamov A."/>
            <person name="Lipzen A."/>
            <person name="Mereny Z."/>
            <person name="Hegedus B."/>
            <person name="Baldrian P."/>
            <person name="Stursova M."/>
            <person name="Weitz H."/>
            <person name="Taylor A."/>
            <person name="Grigoriev I.V."/>
            <person name="Nagy L.G."/>
            <person name="Martin F."/>
            <person name="Kauserud H."/>
        </authorList>
    </citation>
    <scope>NUCLEOTIDE SEQUENCE</scope>
    <source>
        <strain evidence="3">CBHHK200</strain>
    </source>
</reference>
<keyword evidence="2" id="KW-0472">Membrane</keyword>
<sequence length="313" mass="35534">MDADMLEKNSKSWLSQANLFFSFLRITSNFEDYVFVYHLHFKIAIPAPTKAPPAGFLFICPEKDVDVAISGFRLPDCPAFWSLDPLGVDRLSVDQATDLGFPTIRCLTTFGGRSLDAGVYAGLRRFHKAKGFNPDSYEVTQHLREPRFRLSPEVHERFNIPFLTALFEDRFPQTSDENSNGDEDDSHGICTDADGEEDIWDGLYTDEKSEYPQTSADWDNHSDTPDNDWNGVHPQSPAGLAVLPEVYPRGHLDLVDDEYEPQDNVHGSFVTDNESELSGPLDEIPVSQTFKFIARVRLLLIVFLVSYWLYKQL</sequence>
<feature type="transmembrane region" description="Helical" evidence="2">
    <location>
        <begin position="292"/>
        <end position="310"/>
    </location>
</feature>
<organism evidence="3 4">
    <name type="scientific">Mycena alexandri</name>
    <dbReference type="NCBI Taxonomy" id="1745969"/>
    <lineage>
        <taxon>Eukaryota</taxon>
        <taxon>Fungi</taxon>
        <taxon>Dikarya</taxon>
        <taxon>Basidiomycota</taxon>
        <taxon>Agaricomycotina</taxon>
        <taxon>Agaricomycetes</taxon>
        <taxon>Agaricomycetidae</taxon>
        <taxon>Agaricales</taxon>
        <taxon>Marasmiineae</taxon>
        <taxon>Mycenaceae</taxon>
        <taxon>Mycena</taxon>
    </lineage>
</organism>
<name>A0AAD6WXR6_9AGAR</name>
<proteinExistence type="predicted"/>
<protein>
    <submittedName>
        <fullName evidence="3">Uncharacterized protein</fullName>
    </submittedName>
</protein>
<keyword evidence="2" id="KW-1133">Transmembrane helix</keyword>
<keyword evidence="2" id="KW-0812">Transmembrane</keyword>
<evidence type="ECO:0000256" key="1">
    <source>
        <dbReference type="SAM" id="MobiDB-lite"/>
    </source>
</evidence>
<evidence type="ECO:0000313" key="3">
    <source>
        <dbReference type="EMBL" id="KAJ7027261.1"/>
    </source>
</evidence>